<accession>A0ABN7SZS9</accession>
<proteinExistence type="predicted"/>
<organism evidence="3 4">
    <name type="scientific">Oikopleura dioica</name>
    <name type="common">Tunicate</name>
    <dbReference type="NCBI Taxonomy" id="34765"/>
    <lineage>
        <taxon>Eukaryota</taxon>
        <taxon>Metazoa</taxon>
        <taxon>Chordata</taxon>
        <taxon>Tunicata</taxon>
        <taxon>Appendicularia</taxon>
        <taxon>Copelata</taxon>
        <taxon>Oikopleuridae</taxon>
        <taxon>Oikopleura</taxon>
    </lineage>
</organism>
<keyword evidence="2" id="KW-1133">Transmembrane helix</keyword>
<protein>
    <submittedName>
        <fullName evidence="3">Oidioi.mRNA.OKI2018_I69.chr1.g3878.t1.cds</fullName>
    </submittedName>
</protein>
<sequence length="208" mass="23517">MGYNVTIFFEINREEKSFGLRMSDKEIIFIAAPLGLLTVALIIATYCITKRKVGESRIGEKWSDEDPLVLGKMSKSQSMKFTAPKSRSYYDQFLTSEEVEAFKQKMKEKEAADASDKCDSSDNTEIDESCVTEKSTLLPTSASIHDPISTMLGNSEPFQADHTMNWNLRRELSILQSELEDTEENSSEEHPAKPKGLIKQTQGPYERL</sequence>
<feature type="transmembrane region" description="Helical" evidence="2">
    <location>
        <begin position="27"/>
        <end position="48"/>
    </location>
</feature>
<feature type="compositionally biased region" description="Basic and acidic residues" evidence="1">
    <location>
        <begin position="110"/>
        <end position="120"/>
    </location>
</feature>
<feature type="region of interest" description="Disordered" evidence="1">
    <location>
        <begin position="177"/>
        <end position="208"/>
    </location>
</feature>
<evidence type="ECO:0000313" key="4">
    <source>
        <dbReference type="Proteomes" id="UP001158576"/>
    </source>
</evidence>
<dbReference type="EMBL" id="OU015566">
    <property type="protein sequence ID" value="CAG5108619.1"/>
    <property type="molecule type" value="Genomic_DNA"/>
</dbReference>
<dbReference type="Proteomes" id="UP001158576">
    <property type="component" value="Chromosome 1"/>
</dbReference>
<name>A0ABN7SZS9_OIKDI</name>
<gene>
    <name evidence="3" type="ORF">OKIOD_LOCUS12643</name>
</gene>
<feature type="compositionally biased region" description="Polar residues" evidence="1">
    <location>
        <begin position="199"/>
        <end position="208"/>
    </location>
</feature>
<reference evidence="3 4" key="1">
    <citation type="submission" date="2021-04" db="EMBL/GenBank/DDBJ databases">
        <authorList>
            <person name="Bliznina A."/>
        </authorList>
    </citation>
    <scope>NUCLEOTIDE SEQUENCE [LARGE SCALE GENOMIC DNA]</scope>
</reference>
<evidence type="ECO:0000256" key="2">
    <source>
        <dbReference type="SAM" id="Phobius"/>
    </source>
</evidence>
<feature type="region of interest" description="Disordered" evidence="1">
    <location>
        <begin position="110"/>
        <end position="132"/>
    </location>
</feature>
<keyword evidence="2" id="KW-0812">Transmembrane</keyword>
<keyword evidence="4" id="KW-1185">Reference proteome</keyword>
<evidence type="ECO:0000313" key="3">
    <source>
        <dbReference type="EMBL" id="CAG5108619.1"/>
    </source>
</evidence>
<evidence type="ECO:0000256" key="1">
    <source>
        <dbReference type="SAM" id="MobiDB-lite"/>
    </source>
</evidence>
<keyword evidence="2" id="KW-0472">Membrane</keyword>